<sequence>MGLQLLWSFGLACLDLHALRSKKNLQNPVLVSLFVVGDWVTSILSLAAACAAAGVTVLFARDLHYCRAPYNFPCSRFQISIALAFISWFLLAISSHVMFWLLAAVFHFSSMPLCPAHRLIAILCCNILVFEVKSLRKTTLKGYVMSFLTSFFYLMGILGVKNSGWVIQNNGTYDILPSRLITLMEQLSKKYIKPAFHSVSLSFADLGVVLDEVTYPGYEHGD</sequence>
<evidence type="ECO:0000256" key="8">
    <source>
        <dbReference type="RuleBase" id="RU361233"/>
    </source>
</evidence>
<keyword evidence="4 8" id="KW-1003">Cell membrane</keyword>
<evidence type="ECO:0000313" key="11">
    <source>
        <dbReference type="Proteomes" id="UP001141253"/>
    </source>
</evidence>
<keyword evidence="7 8" id="KW-0472">Membrane</keyword>
<evidence type="ECO:0000313" key="10">
    <source>
        <dbReference type="EMBL" id="KAJ6311805.1"/>
    </source>
</evidence>
<dbReference type="InterPro" id="IPR006702">
    <property type="entry name" value="CASP_dom"/>
</dbReference>
<reference evidence="10" key="2">
    <citation type="journal article" date="2023" name="Int. J. Mol. Sci.">
        <title>De Novo Assembly and Annotation of 11 Diverse Shrub Willow (Salix) Genomes Reveals Novel Gene Organization in Sex-Linked Regions.</title>
        <authorList>
            <person name="Hyden B."/>
            <person name="Feng K."/>
            <person name="Yates T.B."/>
            <person name="Jawdy S."/>
            <person name="Cereghino C."/>
            <person name="Smart L.B."/>
            <person name="Muchero W."/>
        </authorList>
    </citation>
    <scope>NUCLEOTIDE SEQUENCE</scope>
    <source>
        <tissue evidence="10">Shoot tip</tissue>
    </source>
</reference>
<evidence type="ECO:0000256" key="6">
    <source>
        <dbReference type="ARBA" id="ARBA00022989"/>
    </source>
</evidence>
<accession>A0ABQ8ZU59</accession>
<keyword evidence="6 8" id="KW-1133">Transmembrane helix</keyword>
<gene>
    <name evidence="10" type="ORF">OIU77_013536</name>
</gene>
<organism evidence="10 11">
    <name type="scientific">Salix suchowensis</name>
    <dbReference type="NCBI Taxonomy" id="1278906"/>
    <lineage>
        <taxon>Eukaryota</taxon>
        <taxon>Viridiplantae</taxon>
        <taxon>Streptophyta</taxon>
        <taxon>Embryophyta</taxon>
        <taxon>Tracheophyta</taxon>
        <taxon>Spermatophyta</taxon>
        <taxon>Magnoliopsida</taxon>
        <taxon>eudicotyledons</taxon>
        <taxon>Gunneridae</taxon>
        <taxon>Pentapetalae</taxon>
        <taxon>rosids</taxon>
        <taxon>fabids</taxon>
        <taxon>Malpighiales</taxon>
        <taxon>Salicaceae</taxon>
        <taxon>Saliceae</taxon>
        <taxon>Salix</taxon>
    </lineage>
</organism>
<name>A0ABQ8ZU59_9ROSI</name>
<dbReference type="Pfam" id="PF04535">
    <property type="entry name" value="CASP_dom"/>
    <property type="match status" value="1"/>
</dbReference>
<dbReference type="PANTHER" id="PTHR32021">
    <property type="entry name" value="CASP-LIKE PROTEIN 5B3"/>
    <property type="match status" value="1"/>
</dbReference>
<evidence type="ECO:0000256" key="1">
    <source>
        <dbReference type="ARBA" id="ARBA00004651"/>
    </source>
</evidence>
<feature type="transmembrane region" description="Helical" evidence="8">
    <location>
        <begin position="81"/>
        <end position="103"/>
    </location>
</feature>
<evidence type="ECO:0000256" key="4">
    <source>
        <dbReference type="ARBA" id="ARBA00022475"/>
    </source>
</evidence>
<comment type="subcellular location">
    <subcellularLocation>
        <location evidence="1 8">Cell membrane</location>
        <topology evidence="1 8">Multi-pass membrane protein</topology>
    </subcellularLocation>
</comment>
<evidence type="ECO:0000256" key="5">
    <source>
        <dbReference type="ARBA" id="ARBA00022692"/>
    </source>
</evidence>
<dbReference type="InterPro" id="IPR045009">
    <property type="entry name" value="CASPL-5"/>
</dbReference>
<dbReference type="PANTHER" id="PTHR32021:SF50">
    <property type="entry name" value="CASP-LIKE PROTEIN"/>
    <property type="match status" value="1"/>
</dbReference>
<evidence type="ECO:0000259" key="9">
    <source>
        <dbReference type="Pfam" id="PF04535"/>
    </source>
</evidence>
<evidence type="ECO:0000256" key="3">
    <source>
        <dbReference type="ARBA" id="ARBA00011489"/>
    </source>
</evidence>
<keyword evidence="11" id="KW-1185">Reference proteome</keyword>
<feature type="transmembrane region" description="Helical" evidence="8">
    <location>
        <begin position="142"/>
        <end position="160"/>
    </location>
</feature>
<feature type="transmembrane region" description="Helical" evidence="8">
    <location>
        <begin position="109"/>
        <end position="130"/>
    </location>
</feature>
<comment type="similarity">
    <text evidence="2 8">Belongs to the Casparian strip membrane proteins (CASP) family.</text>
</comment>
<comment type="caution">
    <text evidence="10">The sequence shown here is derived from an EMBL/GenBank/DDBJ whole genome shotgun (WGS) entry which is preliminary data.</text>
</comment>
<protein>
    <recommendedName>
        <fullName evidence="8">CASP-like protein</fullName>
    </recommendedName>
</protein>
<reference evidence="10" key="1">
    <citation type="submission" date="2022-10" db="EMBL/GenBank/DDBJ databases">
        <authorList>
            <person name="Hyden B.L."/>
            <person name="Feng K."/>
            <person name="Yates T."/>
            <person name="Jawdy S."/>
            <person name="Smart L.B."/>
            <person name="Muchero W."/>
        </authorList>
    </citation>
    <scope>NUCLEOTIDE SEQUENCE</scope>
    <source>
        <tissue evidence="10">Shoot tip</tissue>
    </source>
</reference>
<keyword evidence="5 8" id="KW-0812">Transmembrane</keyword>
<dbReference type="Proteomes" id="UP001141253">
    <property type="component" value="Chromosome 10"/>
</dbReference>
<evidence type="ECO:0000256" key="2">
    <source>
        <dbReference type="ARBA" id="ARBA00007651"/>
    </source>
</evidence>
<feature type="transmembrane region" description="Helical" evidence="8">
    <location>
        <begin position="42"/>
        <end position="60"/>
    </location>
</feature>
<feature type="domain" description="Casparian strip membrane protein" evidence="9">
    <location>
        <begin position="1"/>
        <end position="90"/>
    </location>
</feature>
<comment type="subunit">
    <text evidence="3 8">Homodimer and heterodimers.</text>
</comment>
<dbReference type="EMBL" id="JAPFFI010000024">
    <property type="protein sequence ID" value="KAJ6311805.1"/>
    <property type="molecule type" value="Genomic_DNA"/>
</dbReference>
<evidence type="ECO:0000256" key="7">
    <source>
        <dbReference type="ARBA" id="ARBA00023136"/>
    </source>
</evidence>
<proteinExistence type="inferred from homology"/>